<dbReference type="Proteomes" id="UP001163719">
    <property type="component" value="Unassembled WGS sequence"/>
</dbReference>
<reference evidence="1" key="1">
    <citation type="submission" date="2022-10" db="EMBL/GenBank/DDBJ databases">
        <title>Chryseobacterium babae sp. nov. isolated from the gut of the beetle Oryctes rhinoceros, and Chryseobacterium kimseyorum sp. nov., isolated from a stick insect rearing cage.</title>
        <authorList>
            <person name="Shelomi M."/>
            <person name="Han C.-J."/>
            <person name="Chen W.-M."/>
            <person name="Chen H.-K."/>
            <person name="Liaw S.-J."/>
            <person name="Muhle E."/>
            <person name="Clermont D."/>
        </authorList>
    </citation>
    <scope>NUCLEOTIDE SEQUENCE</scope>
    <source>
        <strain evidence="1">WLa1L2M3</strain>
    </source>
</reference>
<organism evidence="1 2">
    <name type="scientific">Chryseobacterium oryctis</name>
    <dbReference type="NCBI Taxonomy" id="2952618"/>
    <lineage>
        <taxon>Bacteria</taxon>
        <taxon>Pseudomonadati</taxon>
        <taxon>Bacteroidota</taxon>
        <taxon>Flavobacteriia</taxon>
        <taxon>Flavobacteriales</taxon>
        <taxon>Weeksellaceae</taxon>
        <taxon>Chryseobacterium group</taxon>
        <taxon>Chryseobacterium</taxon>
    </lineage>
</organism>
<gene>
    <name evidence="1" type="ORF">OH806_03655</name>
</gene>
<dbReference type="InterPro" id="IPR037066">
    <property type="entry name" value="Plug_dom_sf"/>
</dbReference>
<keyword evidence="2" id="KW-1185">Reference proteome</keyword>
<proteinExistence type="predicted"/>
<evidence type="ECO:0000313" key="1">
    <source>
        <dbReference type="EMBL" id="MCW3160361.1"/>
    </source>
</evidence>
<comment type="caution">
    <text evidence="1">The sequence shown here is derived from an EMBL/GenBank/DDBJ whole genome shotgun (WGS) entry which is preliminary data.</text>
</comment>
<evidence type="ECO:0000313" key="2">
    <source>
        <dbReference type="Proteomes" id="UP001163719"/>
    </source>
</evidence>
<dbReference type="RefSeq" id="WP_264742303.1">
    <property type="nucleotide sequence ID" value="NZ_JAPDHV010000001.1"/>
</dbReference>
<name>A0ABT3HKS7_9FLAO</name>
<evidence type="ECO:0008006" key="3">
    <source>
        <dbReference type="Google" id="ProtNLM"/>
    </source>
</evidence>
<dbReference type="Gene3D" id="2.170.130.10">
    <property type="entry name" value="TonB-dependent receptor, plug domain"/>
    <property type="match status" value="1"/>
</dbReference>
<protein>
    <recommendedName>
        <fullName evidence="3">TonB-dependent Receptor Plug Domain</fullName>
    </recommendedName>
</protein>
<sequence length="800" mass="90511">MKKFFILLLLVFLQPYYSQDKAEKALQTFNEKYPQEKIHLLFDKSSYIAGENLWFKSFVFEGYNRSNISTSLFVELYDRNKTLISKNLFPLLKGEGSGSVFLPENLKEDIYYIRAYTTWMSNFSEDFQLVRPITVYNPSSPDKLVKDTISSWTASVHPESGTFINGIKTKFAVRLHSPKGATPSDWNGYVIDTTKPDIHLADFKGFDQNVGSFSITPENGKKYQLIVSDKKGYKQSIDLPEAVAVGINLQVTSNTDVVKYTLKANNLSENSQYYKILGTINNQLVYKAKINKISDDISYSIPTDKLINGILQLTVFDDNENVVANRICFIQADLLNIKQPSLQSLSLNTSPRGKNSFEIAINPNYANYSVVVMDATTNNPEEENSLLSTLWLTGDIPSKIYMPAQYFTKKRNAEALDALMISEKWTRFNWSNLISGRLPTIRYTPESYISYKGKVLIQGKPASNADLNLIFTTPHHGTNFYSVKTDVNGFFTFGNLVFEDSIKFSYQLNDKKIPKETVQVFFQPNFEFVPYKNSLPVNEFILAKRLPDEKLPTEISRLATIKSNQKIINEKITDIEEVVIKGTKKAKTQKLNEKLSSSLFKSINEQIFDFVNDNQNAQSSFGILQWLQGQVAGLEIRSQGGDYIPYMRGGTVDIYLDEMKIDARQATSISMQDIAMVKIIKGSFAGSFGGGNGAIAIYTRRGGITGSISNSSANSSLKQITLNGYNKEAPFNNPLYDDINFKDIPQDMRNVLYWNPYLETQPNAPSAVQFFNNDDSKSYKVIIIAFDDNETPLYYNEALK</sequence>
<dbReference type="EMBL" id="JAPDHV010000001">
    <property type="protein sequence ID" value="MCW3160361.1"/>
    <property type="molecule type" value="Genomic_DNA"/>
</dbReference>
<dbReference type="SUPFAM" id="SSF56935">
    <property type="entry name" value="Porins"/>
    <property type="match status" value="1"/>
</dbReference>
<accession>A0ABT3HKS7</accession>